<feature type="transmembrane region" description="Helical" evidence="8">
    <location>
        <begin position="438"/>
        <end position="460"/>
    </location>
</feature>
<dbReference type="InterPro" id="IPR036259">
    <property type="entry name" value="MFS_trans_sf"/>
</dbReference>
<evidence type="ECO:0000313" key="11">
    <source>
        <dbReference type="RefSeq" id="XP_039141974.1"/>
    </source>
</evidence>
<feature type="domain" description="Major facilitator superfamily (MFS) profile" evidence="9">
    <location>
        <begin position="41"/>
        <end position="496"/>
    </location>
</feature>
<dbReference type="AlphaFoldDB" id="A0AB40CV99"/>
<reference evidence="11" key="1">
    <citation type="submission" date="2025-08" db="UniProtKB">
        <authorList>
            <consortium name="RefSeq"/>
        </authorList>
    </citation>
    <scope>IDENTIFICATION</scope>
</reference>
<name>A0AB40CV99_DIOCR</name>
<keyword evidence="6 8" id="KW-1133">Transmembrane helix</keyword>
<feature type="transmembrane region" description="Helical" evidence="8">
    <location>
        <begin position="167"/>
        <end position="195"/>
    </location>
</feature>
<organism evidence="10 11">
    <name type="scientific">Dioscorea cayennensis subsp. rotundata</name>
    <name type="common">White Guinea yam</name>
    <name type="synonym">Dioscorea rotundata</name>
    <dbReference type="NCBI Taxonomy" id="55577"/>
    <lineage>
        <taxon>Eukaryota</taxon>
        <taxon>Viridiplantae</taxon>
        <taxon>Streptophyta</taxon>
        <taxon>Embryophyta</taxon>
        <taxon>Tracheophyta</taxon>
        <taxon>Spermatophyta</taxon>
        <taxon>Magnoliopsida</taxon>
        <taxon>Liliopsida</taxon>
        <taxon>Dioscoreales</taxon>
        <taxon>Dioscoreaceae</taxon>
        <taxon>Dioscorea</taxon>
    </lineage>
</organism>
<feature type="transmembrane region" description="Helical" evidence="8">
    <location>
        <begin position="109"/>
        <end position="127"/>
    </location>
</feature>
<dbReference type="PANTHER" id="PTHR43184">
    <property type="entry name" value="MAJOR FACILITATOR SUPERFAMILY TRANSPORTER 16, ISOFORM B"/>
    <property type="match status" value="1"/>
</dbReference>
<keyword evidence="5 8" id="KW-0812">Transmembrane</keyword>
<feature type="transmembrane region" description="Helical" evidence="8">
    <location>
        <begin position="397"/>
        <end position="418"/>
    </location>
</feature>
<feature type="transmembrane region" description="Helical" evidence="8">
    <location>
        <begin position="303"/>
        <end position="324"/>
    </location>
</feature>
<evidence type="ECO:0000256" key="7">
    <source>
        <dbReference type="ARBA" id="ARBA00023136"/>
    </source>
</evidence>
<keyword evidence="4" id="KW-0762">Sugar transport</keyword>
<dbReference type="InterPro" id="IPR011701">
    <property type="entry name" value="MFS"/>
</dbReference>
<keyword evidence="3" id="KW-0813">Transport</keyword>
<evidence type="ECO:0000256" key="2">
    <source>
        <dbReference type="ARBA" id="ARBA00009598"/>
    </source>
</evidence>
<dbReference type="SUPFAM" id="SSF103473">
    <property type="entry name" value="MFS general substrate transporter"/>
    <property type="match status" value="1"/>
</dbReference>
<evidence type="ECO:0000256" key="1">
    <source>
        <dbReference type="ARBA" id="ARBA00004141"/>
    </source>
</evidence>
<evidence type="ECO:0000256" key="3">
    <source>
        <dbReference type="ARBA" id="ARBA00022448"/>
    </source>
</evidence>
<feature type="transmembrane region" description="Helical" evidence="8">
    <location>
        <begin position="207"/>
        <end position="226"/>
    </location>
</feature>
<keyword evidence="10" id="KW-1185">Reference proteome</keyword>
<evidence type="ECO:0000256" key="5">
    <source>
        <dbReference type="ARBA" id="ARBA00022692"/>
    </source>
</evidence>
<dbReference type="GO" id="GO:0022857">
    <property type="term" value="F:transmembrane transporter activity"/>
    <property type="evidence" value="ECO:0007669"/>
    <property type="project" value="InterPro"/>
</dbReference>
<protein>
    <submittedName>
        <fullName evidence="11">LOW QUALITY PROTEIN: putative glycerol-3-phosphate transporter 1</fullName>
    </submittedName>
</protein>
<feature type="transmembrane region" description="Helical" evidence="8">
    <location>
        <begin position="344"/>
        <end position="365"/>
    </location>
</feature>
<evidence type="ECO:0000256" key="4">
    <source>
        <dbReference type="ARBA" id="ARBA00022597"/>
    </source>
</evidence>
<feature type="transmembrane region" description="Helical" evidence="8">
    <location>
        <begin position="232"/>
        <end position="254"/>
    </location>
</feature>
<dbReference type="PANTHER" id="PTHR43184:SF15">
    <property type="entry name" value="GLYCEROL-3-PHOSPHATE TRANSPORTER 1-RELATED"/>
    <property type="match status" value="1"/>
</dbReference>
<keyword evidence="7 8" id="KW-0472">Membrane</keyword>
<evidence type="ECO:0000313" key="10">
    <source>
        <dbReference type="Proteomes" id="UP001515500"/>
    </source>
</evidence>
<evidence type="ECO:0000259" key="9">
    <source>
        <dbReference type="PROSITE" id="PS50850"/>
    </source>
</evidence>
<dbReference type="Pfam" id="PF07690">
    <property type="entry name" value="MFS_1"/>
    <property type="match status" value="1"/>
</dbReference>
<dbReference type="Proteomes" id="UP001515500">
    <property type="component" value="Chromosome 16"/>
</dbReference>
<dbReference type="GO" id="GO:0016020">
    <property type="term" value="C:membrane"/>
    <property type="evidence" value="ECO:0007669"/>
    <property type="project" value="UniProtKB-SubCell"/>
</dbReference>
<dbReference type="GeneID" id="120279174"/>
<dbReference type="PROSITE" id="PS50850">
    <property type="entry name" value="MFS"/>
    <property type="match status" value="1"/>
</dbReference>
<feature type="transmembrane region" description="Helical" evidence="8">
    <location>
        <begin position="139"/>
        <end position="161"/>
    </location>
</feature>
<dbReference type="PIRSF" id="PIRSF002808">
    <property type="entry name" value="Hexose_phosphate_transp"/>
    <property type="match status" value="1"/>
</dbReference>
<gene>
    <name evidence="11" type="primary">LOC120279174</name>
</gene>
<accession>A0AB40CV99</accession>
<dbReference type="InterPro" id="IPR020846">
    <property type="entry name" value="MFS_dom"/>
</dbReference>
<dbReference type="FunFam" id="1.20.1250.20:FF:000050">
    <property type="entry name" value="glucose-6-phosphate exchanger SLC37A2 isoform X1"/>
    <property type="match status" value="1"/>
</dbReference>
<comment type="similarity">
    <text evidence="2">Belongs to the major facilitator superfamily. Organophosphate:Pi antiporter (OPA) (TC 2.A.1.4) family.</text>
</comment>
<evidence type="ECO:0000256" key="8">
    <source>
        <dbReference type="SAM" id="Phobius"/>
    </source>
</evidence>
<feature type="transmembrane region" description="Helical" evidence="8">
    <location>
        <begin position="30"/>
        <end position="50"/>
    </location>
</feature>
<dbReference type="FunFam" id="1.20.1250.20:FF:000028">
    <property type="entry name" value="Sugar phosphate exchanger 3 isoform 1"/>
    <property type="match status" value="1"/>
</dbReference>
<evidence type="ECO:0000256" key="6">
    <source>
        <dbReference type="ARBA" id="ARBA00022989"/>
    </source>
</evidence>
<proteinExistence type="inferred from homology"/>
<dbReference type="GO" id="GO:0055062">
    <property type="term" value="P:phosphate ion homeostasis"/>
    <property type="evidence" value="ECO:0007669"/>
    <property type="project" value="UniProtKB-ARBA"/>
</dbReference>
<feature type="transmembrane region" description="Helical" evidence="8">
    <location>
        <begin position="372"/>
        <end position="391"/>
    </location>
</feature>
<dbReference type="Gene3D" id="1.20.1250.20">
    <property type="entry name" value="MFS general substrate transporter like domains"/>
    <property type="match status" value="2"/>
</dbReference>
<comment type="subcellular location">
    <subcellularLocation>
        <location evidence="1">Membrane</location>
        <topology evidence="1">Multi-pass membrane protein</topology>
    </subcellularLocation>
</comment>
<dbReference type="RefSeq" id="XP_039141974.1">
    <property type="nucleotide sequence ID" value="XM_039286040.1"/>
</dbReference>
<feature type="transmembrane region" description="Helical" evidence="8">
    <location>
        <begin position="472"/>
        <end position="492"/>
    </location>
</feature>
<sequence>MGSLDEPKTEAQSTKPPGIRFFDCIRRRGLSFRTYQTIVLVLTFFAYASYHATRKTTSIVKSVLDPETRSLGYSPWQRSFFLRRVNGEQRKPMLQNGWAPFDGSDGTELLGQIDLAFLSVYAFGMYFAGHLGDRVDLRILLTVGMVGTGLFTTLFGVGYWLNIHDFSYYLVIQMLAGLFQSTGWPSVVGVVGNWFGKRKRGLIMGIWNAHTSVGNIAGSLIASGFLKFGWGWSFAVPGMLMAFVGLTVFLFLPVNPQAMGIEKEDDLAKPSENNGISDPLLEGGINVKGKPVGFFEAWRIPGVAPFAFCLFFAKLVAYTFLYWLPFYISHTVIDGKHLSDSTSGTLSTLFDVGGVVGGILAGHISDKLNARALTAATFMYCAIPALYFYRIYGSVSLLWNIALMFITGMFVNGPYALITTAVSADLGTHSSLNGNARALATVTAIIDGTGSVGAAIGPLLTGYLSAKSWGAVFSMLMLAALVSGLLLTKLVVAEVTEKIEQARLQTNTSLSRPSMSEQEQV</sequence>
<dbReference type="InterPro" id="IPR000849">
    <property type="entry name" value="Sugar_P_transporter"/>
</dbReference>